<keyword evidence="2" id="KW-1185">Reference proteome</keyword>
<accession>A0A0V1GYU0</accession>
<name>A0A0V1GYU0_9BILA</name>
<comment type="caution">
    <text evidence="1">The sequence shown here is derived from an EMBL/GenBank/DDBJ whole genome shotgun (WGS) entry which is preliminary data.</text>
</comment>
<gene>
    <name evidence="1" type="ORF">T11_10594</name>
</gene>
<organism evidence="1 2">
    <name type="scientific">Trichinella zimbabwensis</name>
    <dbReference type="NCBI Taxonomy" id="268475"/>
    <lineage>
        <taxon>Eukaryota</taxon>
        <taxon>Metazoa</taxon>
        <taxon>Ecdysozoa</taxon>
        <taxon>Nematoda</taxon>
        <taxon>Enoplea</taxon>
        <taxon>Dorylaimia</taxon>
        <taxon>Trichinellida</taxon>
        <taxon>Trichinellidae</taxon>
        <taxon>Trichinella</taxon>
    </lineage>
</organism>
<proteinExistence type="predicted"/>
<reference evidence="1 2" key="1">
    <citation type="submission" date="2015-01" db="EMBL/GenBank/DDBJ databases">
        <title>Evolution of Trichinella species and genotypes.</title>
        <authorList>
            <person name="Korhonen P.K."/>
            <person name="Edoardo P."/>
            <person name="Giuseppe L.R."/>
            <person name="Gasser R.B."/>
        </authorList>
    </citation>
    <scope>NUCLEOTIDE SEQUENCE [LARGE SCALE GENOMIC DNA]</scope>
    <source>
        <strain evidence="1">ISS1029</strain>
    </source>
</reference>
<sequence>MQDELDTRVIVGKWESSRYFGKSENFSRMDFKTGSSVSYAMLNGTPNGVVGLDYRLVEAQLVISADWSSNIGSSLIRRTPAVTVPHVPSYWLYMISFSGSLVRLCS</sequence>
<evidence type="ECO:0000313" key="1">
    <source>
        <dbReference type="EMBL" id="KRZ03543.1"/>
    </source>
</evidence>
<protein>
    <submittedName>
        <fullName evidence="1">Uncharacterized protein</fullName>
    </submittedName>
</protein>
<evidence type="ECO:0000313" key="2">
    <source>
        <dbReference type="Proteomes" id="UP000055024"/>
    </source>
</evidence>
<dbReference type="Proteomes" id="UP000055024">
    <property type="component" value="Unassembled WGS sequence"/>
</dbReference>
<dbReference type="OrthoDB" id="10448073at2759"/>
<dbReference type="EMBL" id="JYDP01000190">
    <property type="protein sequence ID" value="KRZ03543.1"/>
    <property type="molecule type" value="Genomic_DNA"/>
</dbReference>
<dbReference type="AlphaFoldDB" id="A0A0V1GYU0"/>